<dbReference type="AlphaFoldDB" id="A0A7T8GWI9"/>
<proteinExistence type="predicted"/>
<keyword evidence="2" id="KW-1185">Reference proteome</keyword>
<name>A0A7T8GWI9_CALRO</name>
<accession>A0A7T8GWI9</accession>
<sequence>MVPAKISKKMRKQFTKSEATTAKIYKFTTILFLSTWRTSSETSLGSSGSYHLTKGKWDFIRED</sequence>
<gene>
    <name evidence="1" type="ORF">FKW44_019924</name>
</gene>
<reference evidence="2" key="1">
    <citation type="submission" date="2021-01" db="EMBL/GenBank/DDBJ databases">
        <title>Caligus Genome Assembly.</title>
        <authorList>
            <person name="Gallardo-Escarate C."/>
        </authorList>
    </citation>
    <scope>NUCLEOTIDE SEQUENCE [LARGE SCALE GENOMIC DNA]</scope>
</reference>
<evidence type="ECO:0000313" key="1">
    <source>
        <dbReference type="EMBL" id="QQP39134.1"/>
    </source>
</evidence>
<evidence type="ECO:0000313" key="2">
    <source>
        <dbReference type="Proteomes" id="UP000595437"/>
    </source>
</evidence>
<dbReference type="EMBL" id="CP045903">
    <property type="protein sequence ID" value="QQP39134.1"/>
    <property type="molecule type" value="Genomic_DNA"/>
</dbReference>
<dbReference type="Proteomes" id="UP000595437">
    <property type="component" value="Chromosome 14"/>
</dbReference>
<organism evidence="1 2">
    <name type="scientific">Caligus rogercresseyi</name>
    <name type="common">Sea louse</name>
    <dbReference type="NCBI Taxonomy" id="217165"/>
    <lineage>
        <taxon>Eukaryota</taxon>
        <taxon>Metazoa</taxon>
        <taxon>Ecdysozoa</taxon>
        <taxon>Arthropoda</taxon>
        <taxon>Crustacea</taxon>
        <taxon>Multicrustacea</taxon>
        <taxon>Hexanauplia</taxon>
        <taxon>Copepoda</taxon>
        <taxon>Siphonostomatoida</taxon>
        <taxon>Caligidae</taxon>
        <taxon>Caligus</taxon>
    </lineage>
</organism>
<protein>
    <submittedName>
        <fullName evidence="1">Uncharacterized protein</fullName>
    </submittedName>
</protein>